<accession>A0ABW2F9U5</accession>
<evidence type="ECO:0000256" key="5">
    <source>
        <dbReference type="ARBA" id="ARBA00022801"/>
    </source>
</evidence>
<dbReference type="InterPro" id="IPR057275">
    <property type="entry name" value="Beta-barrel_GLAA-B_I"/>
</dbReference>
<keyword evidence="10" id="KW-1185">Reference proteome</keyword>
<evidence type="ECO:0000256" key="3">
    <source>
        <dbReference type="ARBA" id="ARBA00022729"/>
    </source>
</evidence>
<evidence type="ECO:0000259" key="8">
    <source>
        <dbReference type="Pfam" id="PF23764"/>
    </source>
</evidence>
<keyword evidence="6" id="KW-0326">Glycosidase</keyword>
<gene>
    <name evidence="9" type="ORF">ACFQMJ_09550</name>
</gene>
<dbReference type="Pfam" id="PF23764">
    <property type="entry name" value="Beta-barrel_GLAA-B_II"/>
    <property type="match status" value="1"/>
</dbReference>
<comment type="catalytic activity">
    <reaction evidence="2">
        <text>Hydrolysis of terminal, non-reducing branched (1-&gt;3)-alpha-D-galactosidic residues, producing free D-galactose.</text>
        <dbReference type="EC" id="3.2.1.n1"/>
    </reaction>
</comment>
<evidence type="ECO:0000256" key="2">
    <source>
        <dbReference type="ARBA" id="ARBA00001271"/>
    </source>
</evidence>
<feature type="domain" description="GLAA-B beta-barrel" evidence="7">
    <location>
        <begin position="134"/>
        <end position="213"/>
    </location>
</feature>
<evidence type="ECO:0000259" key="7">
    <source>
        <dbReference type="Pfam" id="PF23763"/>
    </source>
</evidence>
<sequence length="571" mass="62930">MTHETERELLLAFADFGGRPNSGEDAGPAMRRALAAAAVARRPVRLAIEPGRYDFYAESAARAVYYITNTASEQENPNPVKTIGLFMKGLKDFTLDGGGALFLFHGKMTMFVIDECEGVVVRNLHTDFAQPTVAEMTIARLGDGYMDVSVHPDSRYSIAGDRLSWTGPGWSFLEGPMQAYDPGRNVTWRIDNVVARAASAEELTPGTIRLRYDHGPGEALAEGWTLQVRDGIRDQVGVFIHRSRDVKWRDVGVHFTHGLGIVGQFSADLSFRRLDMSPRTETGRTVAAFADFVHLSGCGGKIEIADSRFVGAHDDVINVHGTHLRIVGQPSERQLVVRFMHPQTYGFAAFAAGDEIEFVRADALTTFGRGSVAAAELTGPREMLLTLEDEPPEGIGETDVIENVTWTPEAEIRGNYFARIPTRGVLATTRRPVVIADNVFERMRMSAVLVADDAASWYESGRVEDLTVRGNRFIECGGPDQAVIAIVPENEKVDEAAPVHRGIRIADNVFEMQGMRETRVLEAKSVRSLEFSGNTVRLPEEGDADPQRVFRLVACSEAEIGDNRFERGFPQ</sequence>
<dbReference type="InterPro" id="IPR012334">
    <property type="entry name" value="Pectin_lyas_fold"/>
</dbReference>
<dbReference type="Gene3D" id="2.160.20.10">
    <property type="entry name" value="Single-stranded right-handed beta-helix, Pectin lyase-like"/>
    <property type="match status" value="1"/>
</dbReference>
<comment type="catalytic activity">
    <reaction evidence="1">
        <text>Hydrolysis of terminal, non-reducing alpha-D-galactose residues in alpha-D-galactosides, including galactose oligosaccharides, galactomannans and galactolipids.</text>
        <dbReference type="EC" id="3.2.1.22"/>
    </reaction>
</comment>
<keyword evidence="4" id="KW-0677">Repeat</keyword>
<dbReference type="EMBL" id="JBHTAI010000005">
    <property type="protein sequence ID" value="MFC7148769.1"/>
    <property type="molecule type" value="Genomic_DNA"/>
</dbReference>
<comment type="caution">
    <text evidence="9">The sequence shown here is derived from an EMBL/GenBank/DDBJ whole genome shotgun (WGS) entry which is preliminary data.</text>
</comment>
<evidence type="ECO:0000256" key="4">
    <source>
        <dbReference type="ARBA" id="ARBA00022737"/>
    </source>
</evidence>
<dbReference type="InterPro" id="IPR056441">
    <property type="entry name" value="Beta-barrel_GLAA-B_II"/>
</dbReference>
<evidence type="ECO:0000313" key="10">
    <source>
        <dbReference type="Proteomes" id="UP001596378"/>
    </source>
</evidence>
<evidence type="ECO:0000256" key="6">
    <source>
        <dbReference type="ARBA" id="ARBA00023295"/>
    </source>
</evidence>
<dbReference type="RefSeq" id="WP_378052589.1">
    <property type="nucleotide sequence ID" value="NZ_JBHMDN010000055.1"/>
</dbReference>
<dbReference type="Pfam" id="PF23763">
    <property type="entry name" value="Beta-barrel_GLAA-B_I"/>
    <property type="match status" value="1"/>
</dbReference>
<feature type="domain" description="GLAA-B beta-barrel" evidence="8">
    <location>
        <begin position="334"/>
        <end position="401"/>
    </location>
</feature>
<dbReference type="SUPFAM" id="SSF51126">
    <property type="entry name" value="Pectin lyase-like"/>
    <property type="match status" value="1"/>
</dbReference>
<evidence type="ECO:0000256" key="1">
    <source>
        <dbReference type="ARBA" id="ARBA00001255"/>
    </source>
</evidence>
<proteinExistence type="predicted"/>
<keyword evidence="5" id="KW-0378">Hydrolase</keyword>
<evidence type="ECO:0000313" key="9">
    <source>
        <dbReference type="EMBL" id="MFC7148769.1"/>
    </source>
</evidence>
<dbReference type="InterPro" id="IPR011050">
    <property type="entry name" value="Pectin_lyase_fold/virulence"/>
</dbReference>
<name>A0ABW2F9U5_9BACL</name>
<protein>
    <submittedName>
        <fullName evidence="9">Right-handed parallel beta-helix repeat-containing protein</fullName>
    </submittedName>
</protein>
<dbReference type="Proteomes" id="UP001596378">
    <property type="component" value="Unassembled WGS sequence"/>
</dbReference>
<keyword evidence="3" id="KW-0732">Signal</keyword>
<reference evidence="10" key="1">
    <citation type="journal article" date="2019" name="Int. J. Syst. Evol. Microbiol.">
        <title>The Global Catalogue of Microorganisms (GCM) 10K type strain sequencing project: providing services to taxonomists for standard genome sequencing and annotation.</title>
        <authorList>
            <consortium name="The Broad Institute Genomics Platform"/>
            <consortium name="The Broad Institute Genome Sequencing Center for Infectious Disease"/>
            <person name="Wu L."/>
            <person name="Ma J."/>
        </authorList>
    </citation>
    <scope>NUCLEOTIDE SEQUENCE [LARGE SCALE GENOMIC DNA]</scope>
    <source>
        <strain evidence="10">KCTC 12907</strain>
    </source>
</reference>
<organism evidence="9 10">
    <name type="scientific">Cohnella cellulosilytica</name>
    <dbReference type="NCBI Taxonomy" id="986710"/>
    <lineage>
        <taxon>Bacteria</taxon>
        <taxon>Bacillati</taxon>
        <taxon>Bacillota</taxon>
        <taxon>Bacilli</taxon>
        <taxon>Bacillales</taxon>
        <taxon>Paenibacillaceae</taxon>
        <taxon>Cohnella</taxon>
    </lineage>
</organism>